<evidence type="ECO:0000256" key="1">
    <source>
        <dbReference type="ARBA" id="ARBA00005771"/>
    </source>
</evidence>
<dbReference type="SUPFAM" id="SSF52540">
    <property type="entry name" value="P-loop containing nucleoside triphosphate hydrolases"/>
    <property type="match status" value="1"/>
</dbReference>
<accession>A0A6A2YXD6</accession>
<protein>
    <recommendedName>
        <fullName evidence="3">Sulfotransferase</fullName>
        <ecNumber evidence="3">2.8.2.-</ecNumber>
    </recommendedName>
</protein>
<sequence>MIPSLPKRNGWGGNEDLVLFQGLWIYPFMLPGILSAQQQFQAQPADIIVCSAPKTGTTWLKSLIFATMTRTSFDDSTSPLLSKMPHDVVPFMEFDHARFCTHRELGVPLLATHVPHSLLPQSIIDSGCKIVYICRDPKDTLFRYIISLPGASYYGPYWDHVLGYWKASLEHPERFLFFKYEELMEDTVLYVTKLATFIGHPFSSEEQRKGMPEKIVEMCSFDHLSNLEANKSGIHRDGMIENKLYFGKGWLGTG</sequence>
<keyword evidence="6" id="KW-1185">Reference proteome</keyword>
<evidence type="ECO:0000256" key="2">
    <source>
        <dbReference type="ARBA" id="ARBA00022679"/>
    </source>
</evidence>
<feature type="domain" description="Sulfotransferase" evidence="4">
    <location>
        <begin position="45"/>
        <end position="249"/>
    </location>
</feature>
<evidence type="ECO:0000313" key="6">
    <source>
        <dbReference type="Proteomes" id="UP000436088"/>
    </source>
</evidence>
<evidence type="ECO:0000256" key="3">
    <source>
        <dbReference type="RuleBase" id="RU361155"/>
    </source>
</evidence>
<dbReference type="Pfam" id="PF00685">
    <property type="entry name" value="Sulfotransfer_1"/>
    <property type="match status" value="1"/>
</dbReference>
<organism evidence="5 6">
    <name type="scientific">Hibiscus syriacus</name>
    <name type="common">Rose of Sharon</name>
    <dbReference type="NCBI Taxonomy" id="106335"/>
    <lineage>
        <taxon>Eukaryota</taxon>
        <taxon>Viridiplantae</taxon>
        <taxon>Streptophyta</taxon>
        <taxon>Embryophyta</taxon>
        <taxon>Tracheophyta</taxon>
        <taxon>Spermatophyta</taxon>
        <taxon>Magnoliopsida</taxon>
        <taxon>eudicotyledons</taxon>
        <taxon>Gunneridae</taxon>
        <taxon>Pentapetalae</taxon>
        <taxon>rosids</taxon>
        <taxon>malvids</taxon>
        <taxon>Malvales</taxon>
        <taxon>Malvaceae</taxon>
        <taxon>Malvoideae</taxon>
        <taxon>Hibiscus</taxon>
    </lineage>
</organism>
<reference evidence="5" key="1">
    <citation type="submission" date="2019-09" db="EMBL/GenBank/DDBJ databases">
        <title>Draft genome information of white flower Hibiscus syriacus.</title>
        <authorList>
            <person name="Kim Y.-M."/>
        </authorList>
    </citation>
    <scope>NUCLEOTIDE SEQUENCE [LARGE SCALE GENOMIC DNA]</scope>
    <source>
        <strain evidence="5">YM2019G1</strain>
    </source>
</reference>
<dbReference type="Proteomes" id="UP000436088">
    <property type="component" value="Unassembled WGS sequence"/>
</dbReference>
<comment type="caution">
    <text evidence="5">The sequence shown here is derived from an EMBL/GenBank/DDBJ whole genome shotgun (WGS) entry which is preliminary data.</text>
</comment>
<name>A0A6A2YXD6_HIBSY</name>
<dbReference type="EC" id="2.8.2.-" evidence="3"/>
<dbReference type="AlphaFoldDB" id="A0A6A2YXD6"/>
<dbReference type="EMBL" id="VEPZ02001255">
    <property type="protein sequence ID" value="KAE8684000.1"/>
    <property type="molecule type" value="Genomic_DNA"/>
</dbReference>
<proteinExistence type="inferred from homology"/>
<evidence type="ECO:0000313" key="5">
    <source>
        <dbReference type="EMBL" id="KAE8684000.1"/>
    </source>
</evidence>
<evidence type="ECO:0000259" key="4">
    <source>
        <dbReference type="Pfam" id="PF00685"/>
    </source>
</evidence>
<keyword evidence="2 3" id="KW-0808">Transferase</keyword>
<comment type="similarity">
    <text evidence="1 3">Belongs to the sulfotransferase 1 family.</text>
</comment>
<dbReference type="InterPro" id="IPR000863">
    <property type="entry name" value="Sulfotransferase_dom"/>
</dbReference>
<dbReference type="GO" id="GO:0008146">
    <property type="term" value="F:sulfotransferase activity"/>
    <property type="evidence" value="ECO:0007669"/>
    <property type="project" value="InterPro"/>
</dbReference>
<dbReference type="PANTHER" id="PTHR11783">
    <property type="entry name" value="SULFOTRANSFERASE SULT"/>
    <property type="match status" value="1"/>
</dbReference>
<dbReference type="InterPro" id="IPR027417">
    <property type="entry name" value="P-loop_NTPase"/>
</dbReference>
<dbReference type="Gene3D" id="3.40.50.300">
    <property type="entry name" value="P-loop containing nucleotide triphosphate hydrolases"/>
    <property type="match status" value="1"/>
</dbReference>
<gene>
    <name evidence="5" type="ORF">F3Y22_tig00111161pilonHSYRG00016</name>
</gene>